<accession>A0A0A8YAF4</accession>
<reference evidence="1" key="1">
    <citation type="submission" date="2014-09" db="EMBL/GenBank/DDBJ databases">
        <authorList>
            <person name="Magalhaes I.L.F."/>
            <person name="Oliveira U."/>
            <person name="Santos F.R."/>
            <person name="Vidigal T.H.D.A."/>
            <person name="Brescovit A.D."/>
            <person name="Santos A.J."/>
        </authorList>
    </citation>
    <scope>NUCLEOTIDE SEQUENCE</scope>
    <source>
        <tissue evidence="1">Shoot tissue taken approximately 20 cm above the soil surface</tissue>
    </source>
</reference>
<dbReference type="EMBL" id="GBRH01277518">
    <property type="protein sequence ID" value="JAD20377.1"/>
    <property type="molecule type" value="Transcribed_RNA"/>
</dbReference>
<protein>
    <submittedName>
        <fullName evidence="1">Uncharacterized protein</fullName>
    </submittedName>
</protein>
<organism evidence="1">
    <name type="scientific">Arundo donax</name>
    <name type="common">Giant reed</name>
    <name type="synonym">Donax arundinaceus</name>
    <dbReference type="NCBI Taxonomy" id="35708"/>
    <lineage>
        <taxon>Eukaryota</taxon>
        <taxon>Viridiplantae</taxon>
        <taxon>Streptophyta</taxon>
        <taxon>Embryophyta</taxon>
        <taxon>Tracheophyta</taxon>
        <taxon>Spermatophyta</taxon>
        <taxon>Magnoliopsida</taxon>
        <taxon>Liliopsida</taxon>
        <taxon>Poales</taxon>
        <taxon>Poaceae</taxon>
        <taxon>PACMAD clade</taxon>
        <taxon>Arundinoideae</taxon>
        <taxon>Arundineae</taxon>
        <taxon>Arundo</taxon>
    </lineage>
</organism>
<sequence length="16" mass="1973">MLDHSLQIVFILFLRK</sequence>
<evidence type="ECO:0000313" key="1">
    <source>
        <dbReference type="EMBL" id="JAD20377.1"/>
    </source>
</evidence>
<reference evidence="1" key="2">
    <citation type="journal article" date="2015" name="Data Brief">
        <title>Shoot transcriptome of the giant reed, Arundo donax.</title>
        <authorList>
            <person name="Barrero R.A."/>
            <person name="Guerrero F.D."/>
            <person name="Moolhuijzen P."/>
            <person name="Goolsby J.A."/>
            <person name="Tidwell J."/>
            <person name="Bellgard S.E."/>
            <person name="Bellgard M.I."/>
        </authorList>
    </citation>
    <scope>NUCLEOTIDE SEQUENCE</scope>
    <source>
        <tissue evidence="1">Shoot tissue taken approximately 20 cm above the soil surface</tissue>
    </source>
</reference>
<proteinExistence type="predicted"/>
<name>A0A0A8YAF4_ARUDO</name>
<dbReference type="AlphaFoldDB" id="A0A0A8YAF4"/>